<gene>
    <name evidence="1" type="ORF">J1778_20525</name>
</gene>
<dbReference type="RefSeq" id="WP_217174731.1">
    <property type="nucleotide sequence ID" value="NZ_JAFMOW010000067.1"/>
</dbReference>
<comment type="caution">
    <text evidence="1">The sequence shown here is derived from an EMBL/GenBank/DDBJ whole genome shotgun (WGS) entry which is preliminary data.</text>
</comment>
<sequence length="119" mass="12816">MTNTENSTAFTANSVTVFRSLIEGLDLSHFGEGQLYDLSALASESAGGLCQGLLCLSEGLENCEVIPPEGIAQVSGYLKASAHLIPVLFELCEQANSSLMRMKKITVYPMNGRARRYPA</sequence>
<accession>A0ABS6M001</accession>
<evidence type="ECO:0000313" key="2">
    <source>
        <dbReference type="Proteomes" id="UP000734343"/>
    </source>
</evidence>
<proteinExistence type="predicted"/>
<reference evidence="1 2" key="1">
    <citation type="submission" date="2021-03" db="EMBL/GenBank/DDBJ databases">
        <title>Five novel Rahnella species.</title>
        <authorList>
            <person name="Brady C."/>
            <person name="Asselin J."/>
            <person name="Beer S."/>
            <person name="Bruberg M.B."/>
            <person name="Crampton B."/>
            <person name="Venter S."/>
            <person name="Arnold D."/>
            <person name="Denman S."/>
        </authorList>
    </citation>
    <scope>NUCLEOTIDE SEQUENCE [LARGE SCALE GENOMIC DNA]</scope>
    <source>
        <strain evidence="1 2">H11b</strain>
    </source>
</reference>
<dbReference type="Proteomes" id="UP000734343">
    <property type="component" value="Unassembled WGS sequence"/>
</dbReference>
<name>A0ABS6M001_9GAMM</name>
<dbReference type="EMBL" id="JAFMOW010000067">
    <property type="protein sequence ID" value="MBU9857660.1"/>
    <property type="molecule type" value="Genomic_DNA"/>
</dbReference>
<evidence type="ECO:0000313" key="1">
    <source>
        <dbReference type="EMBL" id="MBU9857660.1"/>
    </source>
</evidence>
<keyword evidence="2" id="KW-1185">Reference proteome</keyword>
<organism evidence="1 2">
    <name type="scientific">Rahnella bonaserana</name>
    <dbReference type="NCBI Taxonomy" id="2816248"/>
    <lineage>
        <taxon>Bacteria</taxon>
        <taxon>Pseudomonadati</taxon>
        <taxon>Pseudomonadota</taxon>
        <taxon>Gammaproteobacteria</taxon>
        <taxon>Enterobacterales</taxon>
        <taxon>Yersiniaceae</taxon>
        <taxon>Rahnella</taxon>
    </lineage>
</organism>
<protein>
    <submittedName>
        <fullName evidence="1">Uncharacterized protein</fullName>
    </submittedName>
</protein>